<feature type="domain" description="NB-ARC" evidence="10">
    <location>
        <begin position="555"/>
        <end position="721"/>
    </location>
</feature>
<evidence type="ECO:0008006" key="15">
    <source>
        <dbReference type="Google" id="ProtNLM"/>
    </source>
</evidence>
<dbReference type="PANTHER" id="PTHR23155">
    <property type="entry name" value="DISEASE RESISTANCE PROTEIN RP"/>
    <property type="match status" value="1"/>
</dbReference>
<name>A0A9J6AYF0_SOLCO</name>
<dbReference type="Gene3D" id="1.10.10.10">
    <property type="entry name" value="Winged helix-like DNA-binding domain superfamily/Winged helix DNA-binding domain"/>
    <property type="match status" value="1"/>
</dbReference>
<dbReference type="InterPro" id="IPR002182">
    <property type="entry name" value="NB-ARC"/>
</dbReference>
<keyword evidence="4" id="KW-0677">Repeat</keyword>
<dbReference type="GO" id="GO:0043531">
    <property type="term" value="F:ADP binding"/>
    <property type="evidence" value="ECO:0007669"/>
    <property type="project" value="InterPro"/>
</dbReference>
<dbReference type="InterPro" id="IPR038005">
    <property type="entry name" value="RX-like_CC"/>
</dbReference>
<evidence type="ECO:0000256" key="1">
    <source>
        <dbReference type="ARBA" id="ARBA00004170"/>
    </source>
</evidence>
<dbReference type="InterPro" id="IPR042197">
    <property type="entry name" value="Apaf_helical"/>
</dbReference>
<evidence type="ECO:0000313" key="14">
    <source>
        <dbReference type="Proteomes" id="UP000824120"/>
    </source>
</evidence>
<dbReference type="Gene3D" id="1.20.5.4130">
    <property type="match status" value="1"/>
</dbReference>
<keyword evidence="14" id="KW-1185">Reference proteome</keyword>
<dbReference type="SUPFAM" id="SSF52540">
    <property type="entry name" value="P-loop containing nucleoside triphosphate hydrolases"/>
    <property type="match status" value="1"/>
</dbReference>
<comment type="caution">
    <text evidence="13">The sequence shown here is derived from an EMBL/GenBank/DDBJ whole genome shotgun (WGS) entry which is preliminary data.</text>
</comment>
<proteinExistence type="inferred from homology"/>
<keyword evidence="8" id="KW-0175">Coiled coil</keyword>
<dbReference type="Gene3D" id="3.80.10.10">
    <property type="entry name" value="Ribonuclease Inhibitor"/>
    <property type="match status" value="1"/>
</dbReference>
<dbReference type="Pfam" id="PF23598">
    <property type="entry name" value="LRR_14"/>
    <property type="match status" value="1"/>
</dbReference>
<dbReference type="GO" id="GO:0005524">
    <property type="term" value="F:ATP binding"/>
    <property type="evidence" value="ECO:0007669"/>
    <property type="project" value="UniProtKB-KW"/>
</dbReference>
<evidence type="ECO:0000256" key="2">
    <source>
        <dbReference type="ARBA" id="ARBA00008894"/>
    </source>
</evidence>
<dbReference type="InterPro" id="IPR027417">
    <property type="entry name" value="P-loop_NTPase"/>
</dbReference>
<gene>
    <name evidence="13" type="ORF">H5410_001023</name>
</gene>
<keyword evidence="9" id="KW-0472">Membrane</keyword>
<dbReference type="InterPro" id="IPR032675">
    <property type="entry name" value="LRR_dom_sf"/>
</dbReference>
<dbReference type="SUPFAM" id="SSF52058">
    <property type="entry name" value="L domain-like"/>
    <property type="match status" value="1"/>
</dbReference>
<dbReference type="CDD" id="cd14798">
    <property type="entry name" value="RX-CC_like"/>
    <property type="match status" value="1"/>
</dbReference>
<evidence type="ECO:0000256" key="3">
    <source>
        <dbReference type="ARBA" id="ARBA00022614"/>
    </source>
</evidence>
<keyword evidence="3" id="KW-0433">Leucine-rich repeat</keyword>
<dbReference type="PANTHER" id="PTHR23155:SF1228">
    <property type="entry name" value="NB-ARC DOMAIN CONTAINING PROTEIN, EXPRESSED"/>
    <property type="match status" value="1"/>
</dbReference>
<dbReference type="Gene3D" id="1.10.8.430">
    <property type="entry name" value="Helical domain of apoptotic protease-activating factors"/>
    <property type="match status" value="1"/>
</dbReference>
<keyword evidence="5" id="KW-0547">Nucleotide-binding</keyword>
<dbReference type="PRINTS" id="PR00364">
    <property type="entry name" value="DISEASERSIST"/>
</dbReference>
<comment type="subcellular location">
    <subcellularLocation>
        <location evidence="1">Membrane</location>
        <topology evidence="1">Peripheral membrane protein</topology>
    </subcellularLocation>
</comment>
<dbReference type="Pfam" id="PF23559">
    <property type="entry name" value="WHD_DRP"/>
    <property type="match status" value="1"/>
</dbReference>
<dbReference type="InterPro" id="IPR036388">
    <property type="entry name" value="WH-like_DNA-bd_sf"/>
</dbReference>
<dbReference type="FunFam" id="1.10.10.10:FF:000322">
    <property type="entry name" value="Probable disease resistance protein At1g63360"/>
    <property type="match status" value="1"/>
</dbReference>
<comment type="similarity">
    <text evidence="2">Belongs to the disease resistance NB-LRR family.</text>
</comment>
<reference evidence="13 14" key="1">
    <citation type="submission" date="2020-09" db="EMBL/GenBank/DDBJ databases">
        <title>De no assembly of potato wild relative species, Solanum commersonii.</title>
        <authorList>
            <person name="Cho K."/>
        </authorList>
    </citation>
    <scope>NUCLEOTIDE SEQUENCE [LARGE SCALE GENOMIC DNA]</scope>
    <source>
        <strain evidence="13">LZ3.2</strain>
        <tissue evidence="13">Leaf</tissue>
    </source>
</reference>
<dbReference type="Proteomes" id="UP000824120">
    <property type="component" value="Chromosome 1"/>
</dbReference>
<dbReference type="FunFam" id="3.40.50.300:FF:001091">
    <property type="entry name" value="Probable disease resistance protein At1g61300"/>
    <property type="match status" value="1"/>
</dbReference>
<keyword evidence="6" id="KW-0611">Plant defense</keyword>
<dbReference type="Gene3D" id="3.40.50.300">
    <property type="entry name" value="P-loop containing nucleotide triphosphate hydrolases"/>
    <property type="match status" value="1"/>
</dbReference>
<evidence type="ECO:0000256" key="4">
    <source>
        <dbReference type="ARBA" id="ARBA00022737"/>
    </source>
</evidence>
<dbReference type="GO" id="GO:0016020">
    <property type="term" value="C:membrane"/>
    <property type="evidence" value="ECO:0007669"/>
    <property type="project" value="UniProtKB-SubCell"/>
</dbReference>
<dbReference type="InterPro" id="IPR055414">
    <property type="entry name" value="LRR_R13L4/SHOC2-like"/>
</dbReference>
<organism evidence="13 14">
    <name type="scientific">Solanum commersonii</name>
    <name type="common">Commerson's wild potato</name>
    <name type="synonym">Commerson's nightshade</name>
    <dbReference type="NCBI Taxonomy" id="4109"/>
    <lineage>
        <taxon>Eukaryota</taxon>
        <taxon>Viridiplantae</taxon>
        <taxon>Streptophyta</taxon>
        <taxon>Embryophyta</taxon>
        <taxon>Tracheophyta</taxon>
        <taxon>Spermatophyta</taxon>
        <taxon>Magnoliopsida</taxon>
        <taxon>eudicotyledons</taxon>
        <taxon>Gunneridae</taxon>
        <taxon>Pentapetalae</taxon>
        <taxon>asterids</taxon>
        <taxon>lamiids</taxon>
        <taxon>Solanales</taxon>
        <taxon>Solanaceae</taxon>
        <taxon>Solanoideae</taxon>
        <taxon>Solaneae</taxon>
        <taxon>Solanum</taxon>
    </lineage>
</organism>
<evidence type="ECO:0000313" key="13">
    <source>
        <dbReference type="EMBL" id="KAG5629306.1"/>
    </source>
</evidence>
<evidence type="ECO:0000256" key="5">
    <source>
        <dbReference type="ARBA" id="ARBA00022741"/>
    </source>
</evidence>
<evidence type="ECO:0000256" key="6">
    <source>
        <dbReference type="ARBA" id="ARBA00022821"/>
    </source>
</evidence>
<dbReference type="EMBL" id="JACXVP010000001">
    <property type="protein sequence ID" value="KAG5629306.1"/>
    <property type="molecule type" value="Genomic_DNA"/>
</dbReference>
<evidence type="ECO:0000259" key="10">
    <source>
        <dbReference type="Pfam" id="PF00931"/>
    </source>
</evidence>
<feature type="domain" description="Disease resistance protein winged helix" evidence="11">
    <location>
        <begin position="806"/>
        <end position="868"/>
    </location>
</feature>
<dbReference type="GO" id="GO:0098542">
    <property type="term" value="P:defense response to other organism"/>
    <property type="evidence" value="ECO:0007669"/>
    <property type="project" value="TreeGrafter"/>
</dbReference>
<dbReference type="InterPro" id="IPR058922">
    <property type="entry name" value="WHD_DRP"/>
</dbReference>
<accession>A0A9J6AYF0</accession>
<dbReference type="OrthoDB" id="1286602at2759"/>
<evidence type="ECO:0000256" key="7">
    <source>
        <dbReference type="ARBA" id="ARBA00022840"/>
    </source>
</evidence>
<dbReference type="InterPro" id="IPR044974">
    <property type="entry name" value="Disease_R_plants"/>
</dbReference>
<evidence type="ECO:0000259" key="12">
    <source>
        <dbReference type="Pfam" id="PF23598"/>
    </source>
</evidence>
<feature type="domain" description="Disease resistance R13L4/SHOC-2-like LRR" evidence="12">
    <location>
        <begin position="926"/>
        <end position="1124"/>
    </location>
</feature>
<protein>
    <recommendedName>
        <fullName evidence="15">NB-ARC domain-containing protein</fullName>
    </recommendedName>
</protein>
<dbReference type="GO" id="GO:0051607">
    <property type="term" value="P:defense response to virus"/>
    <property type="evidence" value="ECO:0007669"/>
    <property type="project" value="UniProtKB-ARBA"/>
</dbReference>
<keyword evidence="7" id="KW-0067">ATP-binding</keyword>
<evidence type="ECO:0000256" key="9">
    <source>
        <dbReference type="ARBA" id="ARBA00023136"/>
    </source>
</evidence>
<sequence>MFLLMNLIPRVGEFAGIFLRKMAQNEIEEMLDHLRRIKSEGNLDSVKINRIEKLEMVLKYHHVLLPDSLVKLTKKAKWIVQMVQWVFDGIPNECKTNLNLERLESHLSEFFEGKKSLSYNYVLNDFDLSKYMDCLEKNLNDVLTFLLERVGSDSPEENLTIHRFIKQLKILQKKMRFLSYLYVTEINGYVNHEKMECLETLIQFMASNVGQLCLVVADFVDDTDEYDIFNKPSYLLCLIVLVELEMKKILLSELKTSTFTQSRTFKGKKLPKGFSHHLHSLLMYLRNKKLENFPNNISAQNIDVAIEFLLVFLDADVSNHVIDDNWLKEVLLKVGAIVGDVLYVIQKLLPSSITNDDTSKVSLCSIQILEKTKNLKAQVETYYKSLIFTPSQFPTFGGLSFLDSVLKKLNEMSKSKSGLDFLMKPFLCNLEKDISPLTSILQKELSSLSSIFRDVAKVHHEHKIPKDLQRRIINLTYEAEVAIDSILSQYNAFLHVFCSLPTILKEIKQINAEVTEMWSVDIALKAHYVVGPSKHLPTQHSNLVSDEEIVGFEIATEKLIQYLTRGTSELDVIPIVGMGGQGKTTCARKLYNNGIIVSQFDVRAWCIVSQTYNRRELLQDIFSQVTGIKDKGDKDDVLADMLRKHLIGKRYLIVLDDMWDGMSWDDLRLSFPDNGNRSRIVITTRLEKLGVQVKYHTDPYYLPFLTTEESFQLLQRKVFQPEGCPPELQNASLAVAKRCKGLPLVVVLVAGIIKKRKLEESWWNEVKDALFDYLDREFEEYGLATMQLSFDNLPDYLKPCLLYMGMFPEDSRIPVSKLISLWIAEDFVENIETAEGYLMDLIGSNVLMVSRRRYNGKVKYCQVHDVVLHFCLAKSKEENFMLAVKGHYIQFQPLDLKGSRVRFSFSEEHSKFTSLGSKTQKPFHQHLRSLLTTNKGNYVPFHQVSELRLLKVLDLSSHFVDFLSSATLKPLIHLKYLGVSSYEFDFHPESHLPHLETLIVKNNVNVVLLPVSFWEMEKLRHVEIADAKFDFEESKDGSSQLENLRILRHVRFPIEEVDRVDVLLRRFPNLQQLHVDIWNNAAPFCLTYENLTQLQMLHLSFRCNGQVFRLHLPSNLKKLVLTKIPIESGIPFIAGLPCLEYLQLRSPYFARSQKWSLGGIMFHKLKFLKLVLLGISRWDASEESFPLLETLFIRGCYKLKEIPLSFAEIPTLKQIKLIECNESLENSAVRITEEVEAIEGCDRINLITIKVSREKNSYVLFFSIYIHLMCKQYVQYRIGQQGI</sequence>
<evidence type="ECO:0000256" key="8">
    <source>
        <dbReference type="ARBA" id="ARBA00023054"/>
    </source>
</evidence>
<evidence type="ECO:0000259" key="11">
    <source>
        <dbReference type="Pfam" id="PF23559"/>
    </source>
</evidence>
<dbReference type="Pfam" id="PF00931">
    <property type="entry name" value="NB-ARC"/>
    <property type="match status" value="1"/>
</dbReference>